<keyword evidence="12" id="KW-0560">Oxidoreductase</keyword>
<dbReference type="Pfam" id="PF00487">
    <property type="entry name" value="FA_desaturase"/>
    <property type="match status" value="1"/>
</dbReference>
<dbReference type="EMBL" id="KV700123">
    <property type="protein sequence ID" value="OCF34789.1"/>
    <property type="molecule type" value="Genomic_DNA"/>
</dbReference>
<proteinExistence type="inferred from homology"/>
<keyword evidence="9" id="KW-0479">Metal-binding</keyword>
<dbReference type="GO" id="GO:0016020">
    <property type="term" value="C:membrane"/>
    <property type="evidence" value="ECO:0007669"/>
    <property type="project" value="UniProtKB-SubCell"/>
</dbReference>
<dbReference type="Pfam" id="PF00173">
    <property type="entry name" value="Cyt-b5"/>
    <property type="match status" value="1"/>
</dbReference>
<evidence type="ECO:0000256" key="7">
    <source>
        <dbReference type="ARBA" id="ARBA00022617"/>
    </source>
</evidence>
<evidence type="ECO:0000256" key="17">
    <source>
        <dbReference type="SAM" id="Phobius"/>
    </source>
</evidence>
<feature type="transmembrane region" description="Helical" evidence="17">
    <location>
        <begin position="268"/>
        <end position="289"/>
    </location>
</feature>
<comment type="pathway">
    <text evidence="3">Sphingolipid metabolism.</text>
</comment>
<evidence type="ECO:0000256" key="9">
    <source>
        <dbReference type="ARBA" id="ARBA00022723"/>
    </source>
</evidence>
<keyword evidence="8 17" id="KW-0812">Transmembrane</keyword>
<dbReference type="InterPro" id="IPR036400">
    <property type="entry name" value="Cyt_B5-like_heme/steroid_sf"/>
</dbReference>
<dbReference type="GO" id="GO:0046872">
    <property type="term" value="F:metal ion binding"/>
    <property type="evidence" value="ECO:0007669"/>
    <property type="project" value="UniProtKB-KW"/>
</dbReference>
<dbReference type="PIRSF" id="PIRSF015921">
    <property type="entry name" value="FA_sphinglp_des"/>
    <property type="match status" value="1"/>
</dbReference>
<dbReference type="GO" id="GO:0006665">
    <property type="term" value="P:sphingolipid metabolic process"/>
    <property type="evidence" value="ECO:0007669"/>
    <property type="project" value="UniProtKB-UniPathway"/>
</dbReference>
<dbReference type="InterPro" id="IPR005804">
    <property type="entry name" value="FA_desaturase_dom"/>
</dbReference>
<dbReference type="Proteomes" id="UP000092666">
    <property type="component" value="Unassembled WGS sequence"/>
</dbReference>
<evidence type="ECO:0000256" key="11">
    <source>
        <dbReference type="ARBA" id="ARBA00022989"/>
    </source>
</evidence>
<reference evidence="19 20" key="1">
    <citation type="submission" date="2013-07" db="EMBL/GenBank/DDBJ databases">
        <title>The Genome Sequence of Cryptococcus heveanensis BCC8398.</title>
        <authorList>
            <consortium name="The Broad Institute Genome Sequencing Platform"/>
            <person name="Cuomo C."/>
            <person name="Litvintseva A."/>
            <person name="Chen Y."/>
            <person name="Heitman J."/>
            <person name="Sun S."/>
            <person name="Springer D."/>
            <person name="Dromer F."/>
            <person name="Young S.K."/>
            <person name="Zeng Q."/>
            <person name="Gargeya S."/>
            <person name="Fitzgerald M."/>
            <person name="Abouelleil A."/>
            <person name="Alvarado L."/>
            <person name="Berlin A.M."/>
            <person name="Chapman S.B."/>
            <person name="Dewar J."/>
            <person name="Goldberg J."/>
            <person name="Griggs A."/>
            <person name="Gujja S."/>
            <person name="Hansen M."/>
            <person name="Howarth C."/>
            <person name="Imamovic A."/>
            <person name="Larimer J."/>
            <person name="McCowan C."/>
            <person name="Murphy C."/>
            <person name="Pearson M."/>
            <person name="Priest M."/>
            <person name="Roberts A."/>
            <person name="Saif S."/>
            <person name="Shea T."/>
            <person name="Sykes S."/>
            <person name="Wortman J."/>
            <person name="Nusbaum C."/>
            <person name="Birren B."/>
        </authorList>
    </citation>
    <scope>NUCLEOTIDE SEQUENCE [LARGE SCALE GENOMIC DNA]</scope>
    <source>
        <strain evidence="19 20">BCC8398</strain>
    </source>
</reference>
<evidence type="ECO:0000256" key="3">
    <source>
        <dbReference type="ARBA" id="ARBA00004991"/>
    </source>
</evidence>
<evidence type="ECO:0000256" key="16">
    <source>
        <dbReference type="SAM" id="MobiDB-lite"/>
    </source>
</evidence>
<dbReference type="GO" id="GO:0016717">
    <property type="term" value="F:oxidoreductase activity, acting on paired donors, with oxidation of a pair of donors resulting in the reduction of molecular oxygen to two molecules of water"/>
    <property type="evidence" value="ECO:0007669"/>
    <property type="project" value="TreeGrafter"/>
</dbReference>
<keyword evidence="7" id="KW-0349">Heme</keyword>
<feature type="transmembrane region" description="Helical" evidence="17">
    <location>
        <begin position="309"/>
        <end position="329"/>
    </location>
</feature>
<evidence type="ECO:0000259" key="18">
    <source>
        <dbReference type="PROSITE" id="PS50255"/>
    </source>
</evidence>
<evidence type="ECO:0000256" key="6">
    <source>
        <dbReference type="ARBA" id="ARBA00016939"/>
    </source>
</evidence>
<dbReference type="SUPFAM" id="SSF55856">
    <property type="entry name" value="Cytochrome b5-like heme/steroid binding domain"/>
    <property type="match status" value="1"/>
</dbReference>
<dbReference type="UniPathway" id="UPA00222"/>
<comment type="subcellular location">
    <subcellularLocation>
        <location evidence="1">Membrane</location>
        <topology evidence="1">Multi-pass membrane protein</topology>
    </subcellularLocation>
</comment>
<accession>A0A1B9GUS8</accession>
<reference evidence="20" key="2">
    <citation type="submission" date="2013-12" db="EMBL/GenBank/DDBJ databases">
        <title>Evolution of pathogenesis and genome organization in the Tremellales.</title>
        <authorList>
            <person name="Cuomo C."/>
            <person name="Litvintseva A."/>
            <person name="Heitman J."/>
            <person name="Chen Y."/>
            <person name="Sun S."/>
            <person name="Springer D."/>
            <person name="Dromer F."/>
            <person name="Young S."/>
            <person name="Zeng Q."/>
            <person name="Chapman S."/>
            <person name="Gujja S."/>
            <person name="Saif S."/>
            <person name="Birren B."/>
        </authorList>
    </citation>
    <scope>NUCLEOTIDE SEQUENCE [LARGE SCALE GENOMIC DNA]</scope>
    <source>
        <strain evidence="20">BCC8398</strain>
    </source>
</reference>
<dbReference type="InterPro" id="IPR012171">
    <property type="entry name" value="Fatty_acid_desaturase"/>
</dbReference>
<dbReference type="PANTHER" id="PTHR19353:SF30">
    <property type="entry name" value="DELTA 8-(E)-SPHINGOLIPID DESATURASE"/>
    <property type="match status" value="1"/>
</dbReference>
<comment type="similarity">
    <text evidence="4">Belongs to the fatty acid desaturase type 1 family.</text>
</comment>
<evidence type="ECO:0000313" key="20">
    <source>
        <dbReference type="Proteomes" id="UP000092666"/>
    </source>
</evidence>
<dbReference type="PANTHER" id="PTHR19353">
    <property type="entry name" value="FATTY ACID DESATURASE 2"/>
    <property type="match status" value="1"/>
</dbReference>
<evidence type="ECO:0000256" key="5">
    <source>
        <dbReference type="ARBA" id="ARBA00012019"/>
    </source>
</evidence>
<dbReference type="InterPro" id="IPR001199">
    <property type="entry name" value="Cyt_B5-like_heme/steroid-bd"/>
</dbReference>
<evidence type="ECO:0000256" key="10">
    <source>
        <dbReference type="ARBA" id="ARBA00022919"/>
    </source>
</evidence>
<evidence type="ECO:0000313" key="19">
    <source>
        <dbReference type="EMBL" id="OCF34789.1"/>
    </source>
</evidence>
<evidence type="ECO:0000256" key="14">
    <source>
        <dbReference type="ARBA" id="ARBA00023098"/>
    </source>
</evidence>
<evidence type="ECO:0000256" key="4">
    <source>
        <dbReference type="ARBA" id="ARBA00009295"/>
    </source>
</evidence>
<protein>
    <recommendedName>
        <fullName evidence="6">Delta 8-(E)-sphingolipid desaturase</fullName>
        <ecNumber evidence="5">1.14.19.18</ecNumber>
    </recommendedName>
</protein>
<dbReference type="CDD" id="cd03506">
    <property type="entry name" value="Delta6-FADS-like"/>
    <property type="match status" value="1"/>
</dbReference>
<dbReference type="OrthoDB" id="260091at2759"/>
<keyword evidence="11 17" id="KW-1133">Transmembrane helix</keyword>
<keyword evidence="14" id="KW-0443">Lipid metabolism</keyword>
<dbReference type="Gene3D" id="3.10.120.10">
    <property type="entry name" value="Cytochrome b5-like heme/steroid binding domain"/>
    <property type="match status" value="1"/>
</dbReference>
<feature type="transmembrane region" description="Helical" evidence="17">
    <location>
        <begin position="380"/>
        <end position="397"/>
    </location>
</feature>
<dbReference type="SMART" id="SM01117">
    <property type="entry name" value="Cyt-b5"/>
    <property type="match status" value="1"/>
</dbReference>
<feature type="region of interest" description="Disordered" evidence="16">
    <location>
        <begin position="139"/>
        <end position="159"/>
    </location>
</feature>
<dbReference type="PROSITE" id="PS50255">
    <property type="entry name" value="CYTOCHROME_B5_2"/>
    <property type="match status" value="1"/>
</dbReference>
<keyword evidence="10" id="KW-0746">Sphingolipid metabolism</keyword>
<evidence type="ECO:0000256" key="12">
    <source>
        <dbReference type="ARBA" id="ARBA00023002"/>
    </source>
</evidence>
<evidence type="ECO:0000256" key="2">
    <source>
        <dbReference type="ARBA" id="ARBA00004760"/>
    </source>
</evidence>
<keyword evidence="20" id="KW-1185">Reference proteome</keyword>
<dbReference type="STRING" id="1296120.A0A1B9GUS8"/>
<evidence type="ECO:0000256" key="13">
    <source>
        <dbReference type="ARBA" id="ARBA00023004"/>
    </source>
</evidence>
<evidence type="ECO:0000256" key="15">
    <source>
        <dbReference type="ARBA" id="ARBA00023136"/>
    </source>
</evidence>
<dbReference type="AlphaFoldDB" id="A0A1B9GUS8"/>
<feature type="compositionally biased region" description="Low complexity" evidence="16">
    <location>
        <begin position="140"/>
        <end position="151"/>
    </location>
</feature>
<sequence length="543" mass="60857">MASAPSPPTSQKQRTLPLLSRDEVASRIIQGQQLIVLHSTVLNVSSWSAFHPGGALALLHFVGRDASGEIEAYHSMGTLARMDKFKVGRVEVDDKGWMPLTPPIALGLVRHPDGVKGHWAREGAVTLAESILQRTITLDPSSAPIPATPTTGRPVPHNPEVVTITPNQLEPTLTELDREVEQKRSQAYHELRKRIVEAGLFKPPGPLAGYGSDLIRYTFLGGGALALYFETTGWLGQMASALLLGLLFQQLAFLVHDAGHTGVTGNYWWDRVIGMTVASWVGGLSVGWWCDNHNIHHLVTNHLEHDPDIQHIPFFAISKNFFGSLWSTYHKRIMAFDAPSRFLISAQHKLYYIVLSLARFNLYAQSYIYLLGPKPKHDSFWVYEIAGIAFYWLYYGSMLRGLPTWQMRLAYLLVSHVAASPVHVQIVLSHFACSTDDLGPTESFPSRQLRTTMDVVCSPNIEFIHGGLHLQVTHHLFPRLPRHNLRKASLLVKQYCEEQDIVYKEHSFVEGNRQVLGVLRDVANQLDLLKKVADGEIQEKLMK</sequence>
<evidence type="ECO:0000256" key="1">
    <source>
        <dbReference type="ARBA" id="ARBA00004141"/>
    </source>
</evidence>
<keyword evidence="15 17" id="KW-0472">Membrane</keyword>
<evidence type="ECO:0000256" key="8">
    <source>
        <dbReference type="ARBA" id="ARBA00022692"/>
    </source>
</evidence>
<feature type="domain" description="Cytochrome b5 heme-binding" evidence="18">
    <location>
        <begin position="16"/>
        <end position="91"/>
    </location>
</feature>
<organism evidence="19 20">
    <name type="scientific">Kwoniella heveanensis BCC8398</name>
    <dbReference type="NCBI Taxonomy" id="1296120"/>
    <lineage>
        <taxon>Eukaryota</taxon>
        <taxon>Fungi</taxon>
        <taxon>Dikarya</taxon>
        <taxon>Basidiomycota</taxon>
        <taxon>Agaricomycotina</taxon>
        <taxon>Tremellomycetes</taxon>
        <taxon>Tremellales</taxon>
        <taxon>Cryptococcaceae</taxon>
        <taxon>Kwoniella</taxon>
    </lineage>
</organism>
<gene>
    <name evidence="19" type="ORF">I316_03333</name>
</gene>
<feature type="transmembrane region" description="Helical" evidence="17">
    <location>
        <begin position="234"/>
        <end position="256"/>
    </location>
</feature>
<name>A0A1B9GUS8_9TREE</name>
<keyword evidence="13" id="KW-0408">Iron</keyword>
<dbReference type="EC" id="1.14.19.18" evidence="5"/>
<comment type="pathway">
    <text evidence="2">Lipid metabolism; sphingolipid metabolism.</text>
</comment>
<feature type="transmembrane region" description="Helical" evidence="17">
    <location>
        <begin position="350"/>
        <end position="368"/>
    </location>
</feature>